<evidence type="ECO:0000313" key="3">
    <source>
        <dbReference type="Proteomes" id="UP000653056"/>
    </source>
</evidence>
<gene>
    <name evidence="2" type="ORF">GCM10007160_32190</name>
</gene>
<dbReference type="EMBL" id="BMXS01000019">
    <property type="protein sequence ID" value="GGY01844.1"/>
    <property type="molecule type" value="Genomic_DNA"/>
</dbReference>
<evidence type="ECO:0000256" key="1">
    <source>
        <dbReference type="SAM" id="MobiDB-lite"/>
    </source>
</evidence>
<comment type="caution">
    <text evidence="2">The sequence shown here is derived from an EMBL/GenBank/DDBJ whole genome shotgun (WGS) entry which is preliminary data.</text>
</comment>
<sequence>MYLEGNTPDALLTALTPQSRISQETLKKSTSGIKHKAPGAQEPEHMGVYVRIPRTAQRSD</sequence>
<proteinExistence type="predicted"/>
<dbReference type="Proteomes" id="UP000653056">
    <property type="component" value="Unassembled WGS sequence"/>
</dbReference>
<accession>A0ABQ2Z5H5</accession>
<organism evidence="2 3">
    <name type="scientific">Litchfieldella qijiaojingensis</name>
    <dbReference type="NCBI Taxonomy" id="980347"/>
    <lineage>
        <taxon>Bacteria</taxon>
        <taxon>Pseudomonadati</taxon>
        <taxon>Pseudomonadota</taxon>
        <taxon>Gammaproteobacteria</taxon>
        <taxon>Oceanospirillales</taxon>
        <taxon>Halomonadaceae</taxon>
        <taxon>Litchfieldella</taxon>
    </lineage>
</organism>
<protein>
    <submittedName>
        <fullName evidence="2">Uncharacterized protein</fullName>
    </submittedName>
</protein>
<dbReference type="RefSeq" id="WP_189470987.1">
    <property type="nucleotide sequence ID" value="NZ_BMXS01000019.1"/>
</dbReference>
<feature type="region of interest" description="Disordered" evidence="1">
    <location>
        <begin position="23"/>
        <end position="46"/>
    </location>
</feature>
<name>A0ABQ2Z5H5_9GAMM</name>
<reference evidence="3" key="1">
    <citation type="journal article" date="2019" name="Int. J. Syst. Evol. Microbiol.">
        <title>The Global Catalogue of Microorganisms (GCM) 10K type strain sequencing project: providing services to taxonomists for standard genome sequencing and annotation.</title>
        <authorList>
            <consortium name="The Broad Institute Genomics Platform"/>
            <consortium name="The Broad Institute Genome Sequencing Center for Infectious Disease"/>
            <person name="Wu L."/>
            <person name="Ma J."/>
        </authorList>
    </citation>
    <scope>NUCLEOTIDE SEQUENCE [LARGE SCALE GENOMIC DNA]</scope>
    <source>
        <strain evidence="3">KCTC 22228</strain>
    </source>
</reference>
<keyword evidence="3" id="KW-1185">Reference proteome</keyword>
<feature type="compositionally biased region" description="Polar residues" evidence="1">
    <location>
        <begin position="23"/>
        <end position="32"/>
    </location>
</feature>
<evidence type="ECO:0000313" key="2">
    <source>
        <dbReference type="EMBL" id="GGY01844.1"/>
    </source>
</evidence>